<proteinExistence type="predicted"/>
<name>A0A2J6T513_9HELO</name>
<gene>
    <name evidence="2" type="ORF">K444DRAFT_664625</name>
</gene>
<sequence length="556" mass="61405">MHSPVSPSIDACSSSQGSPRCSTGSPSSPFSELTIDQQASPSRSGATFICTICWQHQPCGSKPKLLGTSARIVCHPCWRAVLDLSICWSPNHSPEWGKWDGAEDDRIGRRRTVGIELDTIPLCNVCSVETAAESQGQVLERGLECVTLFDGGLSRDRLDMLTDERESEVTLARRRLMRTPRRLRGVTGIERDLKRYINGSSGCFTNDLLNLEDMSSLLDNAADMGEMADGSMDNEHQHSERTRTNSDLSQGAGQTGAYVSVFNPVGEPAFRPGKFKPLPSWMNLLPNNVQRGRAQKSNAALEHSCQHLPERWPSIEDKEPDSSDGSEDFPRSPIALGDIPSLRGGGKATLPMNNGDKSRKQRAKRTILFETRYGADDTNDNEGHQCPRRVHTPDSVHSTPPEYPSHHPPPPRRRTPYPQDLLRVSTFQKDSNACFLQSTSSAVAEESVDEPCCELGSQLQERKNVLEDKLLPKRSDGRASPQGFSLSSESLDKYQQKSRGAEKKKNTATRAEPTVDKSKKEKRGKQKMAKGIKGNAKNKRVKGEMRPKAASEERGT</sequence>
<feature type="compositionally biased region" description="Polar residues" evidence="1">
    <location>
        <begin position="11"/>
        <end position="33"/>
    </location>
</feature>
<feature type="compositionally biased region" description="Basic and acidic residues" evidence="1">
    <location>
        <begin position="490"/>
        <end position="505"/>
    </location>
</feature>
<accession>A0A2J6T513</accession>
<feature type="region of interest" description="Disordered" evidence="1">
    <location>
        <begin position="466"/>
        <end position="556"/>
    </location>
</feature>
<dbReference type="Proteomes" id="UP000235371">
    <property type="component" value="Unassembled WGS sequence"/>
</dbReference>
<evidence type="ECO:0000256" key="1">
    <source>
        <dbReference type="SAM" id="MobiDB-lite"/>
    </source>
</evidence>
<keyword evidence="3" id="KW-1185">Reference proteome</keyword>
<dbReference type="EMBL" id="KZ613828">
    <property type="protein sequence ID" value="PMD58117.1"/>
    <property type="molecule type" value="Genomic_DNA"/>
</dbReference>
<feature type="region of interest" description="Disordered" evidence="1">
    <location>
        <begin position="225"/>
        <end position="252"/>
    </location>
</feature>
<dbReference type="STRING" id="1095630.A0A2J6T513"/>
<dbReference type="RefSeq" id="XP_024735021.1">
    <property type="nucleotide sequence ID" value="XM_024886987.1"/>
</dbReference>
<dbReference type="GeneID" id="36595063"/>
<feature type="region of interest" description="Disordered" evidence="1">
    <location>
        <begin position="1"/>
        <end position="33"/>
    </location>
</feature>
<feature type="compositionally biased region" description="Basic and acidic residues" evidence="1">
    <location>
        <begin position="233"/>
        <end position="244"/>
    </location>
</feature>
<feature type="compositionally biased region" description="Basic residues" evidence="1">
    <location>
        <begin position="520"/>
        <end position="540"/>
    </location>
</feature>
<feature type="compositionally biased region" description="Basic and acidic residues" evidence="1">
    <location>
        <begin position="466"/>
        <end position="477"/>
    </location>
</feature>
<feature type="compositionally biased region" description="Basic and acidic residues" evidence="1">
    <location>
        <begin position="304"/>
        <end position="321"/>
    </location>
</feature>
<dbReference type="OrthoDB" id="8062037at2759"/>
<dbReference type="AlphaFoldDB" id="A0A2J6T513"/>
<dbReference type="InParanoid" id="A0A2J6T513"/>
<feature type="compositionally biased region" description="Basic and acidic residues" evidence="1">
    <location>
        <begin position="541"/>
        <end position="556"/>
    </location>
</feature>
<organism evidence="2 3">
    <name type="scientific">Hyaloscypha bicolor E</name>
    <dbReference type="NCBI Taxonomy" id="1095630"/>
    <lineage>
        <taxon>Eukaryota</taxon>
        <taxon>Fungi</taxon>
        <taxon>Dikarya</taxon>
        <taxon>Ascomycota</taxon>
        <taxon>Pezizomycotina</taxon>
        <taxon>Leotiomycetes</taxon>
        <taxon>Helotiales</taxon>
        <taxon>Hyaloscyphaceae</taxon>
        <taxon>Hyaloscypha</taxon>
        <taxon>Hyaloscypha bicolor</taxon>
    </lineage>
</organism>
<reference evidence="2 3" key="1">
    <citation type="submission" date="2016-04" db="EMBL/GenBank/DDBJ databases">
        <title>A degradative enzymes factory behind the ericoid mycorrhizal symbiosis.</title>
        <authorList>
            <consortium name="DOE Joint Genome Institute"/>
            <person name="Martino E."/>
            <person name="Morin E."/>
            <person name="Grelet G."/>
            <person name="Kuo A."/>
            <person name="Kohler A."/>
            <person name="Daghino S."/>
            <person name="Barry K."/>
            <person name="Choi C."/>
            <person name="Cichocki N."/>
            <person name="Clum A."/>
            <person name="Copeland A."/>
            <person name="Hainaut M."/>
            <person name="Haridas S."/>
            <person name="Labutti K."/>
            <person name="Lindquist E."/>
            <person name="Lipzen A."/>
            <person name="Khouja H.-R."/>
            <person name="Murat C."/>
            <person name="Ohm R."/>
            <person name="Olson A."/>
            <person name="Spatafora J."/>
            <person name="Veneault-Fourrey C."/>
            <person name="Henrissat B."/>
            <person name="Grigoriev I."/>
            <person name="Martin F."/>
            <person name="Perotto S."/>
        </authorList>
    </citation>
    <scope>NUCLEOTIDE SEQUENCE [LARGE SCALE GENOMIC DNA]</scope>
    <source>
        <strain evidence="2 3">E</strain>
    </source>
</reference>
<feature type="region of interest" description="Disordered" evidence="1">
    <location>
        <begin position="293"/>
        <end position="421"/>
    </location>
</feature>
<evidence type="ECO:0000313" key="2">
    <source>
        <dbReference type="EMBL" id="PMD58117.1"/>
    </source>
</evidence>
<evidence type="ECO:0000313" key="3">
    <source>
        <dbReference type="Proteomes" id="UP000235371"/>
    </source>
</evidence>
<protein>
    <submittedName>
        <fullName evidence="2">Uncharacterized protein</fullName>
    </submittedName>
</protein>